<feature type="binding site" evidence="9">
    <location>
        <position position="54"/>
    </location>
    <ligand>
        <name>FAD</name>
        <dbReference type="ChEBI" id="CHEBI:57692"/>
    </ligand>
</feature>
<dbReference type="EC" id="1.8.1.15" evidence="14"/>
<accession>A0A849A3H1</accession>
<keyword evidence="2 11" id="KW-0285">Flavoprotein</keyword>
<dbReference type="AlphaFoldDB" id="A0A849A3H1"/>
<dbReference type="InterPro" id="IPR016156">
    <property type="entry name" value="FAD/NAD-linked_Rdtase_dimer_sf"/>
</dbReference>
<feature type="binding site" evidence="9">
    <location>
        <position position="279"/>
    </location>
    <ligand>
        <name>NAD(+)</name>
        <dbReference type="ChEBI" id="CHEBI:57540"/>
    </ligand>
</feature>
<dbReference type="InterPro" id="IPR001100">
    <property type="entry name" value="Pyr_nuc-diS_OxRdtase"/>
</dbReference>
<dbReference type="InterPro" id="IPR036188">
    <property type="entry name" value="FAD/NAD-bd_sf"/>
</dbReference>
<evidence type="ECO:0000313" key="14">
    <source>
        <dbReference type="EMBL" id="NNG34226.1"/>
    </source>
</evidence>
<dbReference type="GO" id="GO:0000166">
    <property type="term" value="F:nucleotide binding"/>
    <property type="evidence" value="ECO:0007669"/>
    <property type="project" value="UniProtKB-KW"/>
</dbReference>
<evidence type="ECO:0000256" key="2">
    <source>
        <dbReference type="ARBA" id="ARBA00022630"/>
    </source>
</evidence>
<dbReference type="Gene3D" id="3.50.50.60">
    <property type="entry name" value="FAD/NAD(P)-binding domain"/>
    <property type="match status" value="2"/>
</dbReference>
<evidence type="ECO:0000256" key="8">
    <source>
        <dbReference type="PIRSR" id="PIRSR000350-2"/>
    </source>
</evidence>
<feature type="binding site" evidence="9">
    <location>
        <position position="120"/>
    </location>
    <ligand>
        <name>FAD</name>
        <dbReference type="ChEBI" id="CHEBI:57692"/>
    </ligand>
</feature>
<name>A0A849A3H1_9ACTN</name>
<dbReference type="Pfam" id="PF02852">
    <property type="entry name" value="Pyr_redox_dim"/>
    <property type="match status" value="1"/>
</dbReference>
<feature type="domain" description="FAD/NAD(P)-binding" evidence="13">
    <location>
        <begin position="13"/>
        <end position="335"/>
    </location>
</feature>
<proteinExistence type="inferred from homology"/>
<feature type="binding site" evidence="9">
    <location>
        <begin position="190"/>
        <end position="197"/>
    </location>
    <ligand>
        <name>NAD(+)</name>
        <dbReference type="ChEBI" id="CHEBI:57540"/>
    </ligand>
</feature>
<keyword evidence="15" id="KW-1185">Reference proteome</keyword>
<dbReference type="PANTHER" id="PTHR43014:SF5">
    <property type="entry name" value="GLUTATHIONE REDUCTASE (NADPH)"/>
    <property type="match status" value="1"/>
</dbReference>
<dbReference type="Pfam" id="PF07992">
    <property type="entry name" value="Pyr_redox_2"/>
    <property type="match status" value="1"/>
</dbReference>
<evidence type="ECO:0000259" key="13">
    <source>
        <dbReference type="Pfam" id="PF07992"/>
    </source>
</evidence>
<dbReference type="InterPro" id="IPR004099">
    <property type="entry name" value="Pyr_nucl-diS_OxRdtase_dimer"/>
</dbReference>
<keyword evidence="4" id="KW-0521">NADP</keyword>
<evidence type="ECO:0000256" key="3">
    <source>
        <dbReference type="ARBA" id="ARBA00022827"/>
    </source>
</evidence>
<reference evidence="14 15" key="1">
    <citation type="submission" date="2020-05" db="EMBL/GenBank/DDBJ databases">
        <title>Nakamurella sp. DB0629 isolated from air conditioner.</title>
        <authorList>
            <person name="Kim D.H."/>
            <person name="Kim D.-U."/>
        </authorList>
    </citation>
    <scope>NUCLEOTIDE SEQUENCE [LARGE SCALE GENOMIC DNA]</scope>
    <source>
        <strain evidence="14 15">DB0629</strain>
    </source>
</reference>
<keyword evidence="6" id="KW-1015">Disulfide bond</keyword>
<dbReference type="PRINTS" id="PR00368">
    <property type="entry name" value="FADPNR"/>
</dbReference>
<protein>
    <submittedName>
        <fullName evidence="14">Mycothione reductase</fullName>
        <ecNumber evidence="14">1.8.1.15</ecNumber>
    </submittedName>
</protein>
<feature type="disulfide bond" description="Redox-active" evidence="10">
    <location>
        <begin position="45"/>
        <end position="50"/>
    </location>
</feature>
<dbReference type="PROSITE" id="PS00076">
    <property type="entry name" value="PYRIDINE_REDOX_1"/>
    <property type="match status" value="1"/>
</dbReference>
<organism evidence="14 15">
    <name type="scientific">Nakamurella aerolata</name>
    <dbReference type="NCBI Taxonomy" id="1656892"/>
    <lineage>
        <taxon>Bacteria</taxon>
        <taxon>Bacillati</taxon>
        <taxon>Actinomycetota</taxon>
        <taxon>Actinomycetes</taxon>
        <taxon>Nakamurellales</taxon>
        <taxon>Nakamurellaceae</taxon>
        <taxon>Nakamurella</taxon>
    </lineage>
</organism>
<evidence type="ECO:0000256" key="4">
    <source>
        <dbReference type="ARBA" id="ARBA00022857"/>
    </source>
</evidence>
<feature type="binding site" evidence="9">
    <location>
        <position position="320"/>
    </location>
    <ligand>
        <name>FAD</name>
        <dbReference type="ChEBI" id="CHEBI:57692"/>
    </ligand>
</feature>
<comment type="cofactor">
    <cofactor evidence="9">
        <name>FAD</name>
        <dbReference type="ChEBI" id="CHEBI:57692"/>
    </cofactor>
    <text evidence="9">Binds 1 FAD per subunit.</text>
</comment>
<dbReference type="PANTHER" id="PTHR43014">
    <property type="entry name" value="MERCURIC REDUCTASE"/>
    <property type="match status" value="1"/>
</dbReference>
<evidence type="ECO:0000256" key="10">
    <source>
        <dbReference type="PIRSR" id="PIRSR000350-4"/>
    </source>
</evidence>
<dbReference type="InterPro" id="IPR012999">
    <property type="entry name" value="Pyr_OxRdtase_I_AS"/>
</dbReference>
<feature type="active site" description="Proton acceptor" evidence="8">
    <location>
        <position position="455"/>
    </location>
</feature>
<sequence>MQVTTPEVRRHELVIIGTGSGNSIPPGYEHVDIAMVEDGKFGGTCLNVGCIPTKMFVYPADLAWGTRRAADLGVSAHVDKVDWTAIRDRIFTRIDAIEAGGRAYRSGPETPNITVYAGRGRFVGDKTLEVKLHDGSTQTIVGEKFVLAAGSRVIIPDIPGLDSPAVAGKVHTSDTVMRIPALPQRMVILGSGYIAAEFAHVFSSFGTAVTQIARGDRLLSSQDISVSKAFTIDARHEYDVLLNTTVSRISPDGDGLRIDLAGPDGASSISTDLLLIAVGRRPNGDELNVTATGVQMDAAGRVIVDDHQLTTEPDVWALGDICSPMQLKHVANREAKVVFYNILHPDAPISIDHRFIPWAVFTEPQIAGVGLTQQDADAKGVRYVTAEQPYAGIAAGWAREDGVNFAKLLADPDTGLLLGAHIIGPEAATLIQPLIQAMSFGLPADKMARGQFWIHPALTELVENALLKLPLAGTAG</sequence>
<evidence type="ECO:0000313" key="15">
    <source>
        <dbReference type="Proteomes" id="UP000562984"/>
    </source>
</evidence>
<keyword evidence="5 11" id="KW-0560">Oxidoreductase</keyword>
<keyword evidence="9" id="KW-0520">NAD</keyword>
<dbReference type="SUPFAM" id="SSF51905">
    <property type="entry name" value="FAD/NAD(P)-binding domain"/>
    <property type="match status" value="1"/>
</dbReference>
<keyword evidence="7 11" id="KW-0676">Redox-active center</keyword>
<gene>
    <name evidence="14" type="ORF">HKD39_00525</name>
</gene>
<evidence type="ECO:0000259" key="12">
    <source>
        <dbReference type="Pfam" id="PF02852"/>
    </source>
</evidence>
<dbReference type="InterPro" id="IPR023753">
    <property type="entry name" value="FAD/NAD-binding_dom"/>
</dbReference>
<comment type="caution">
    <text evidence="14">The sequence shown here is derived from an EMBL/GenBank/DDBJ whole genome shotgun (WGS) entry which is preliminary data.</text>
</comment>
<dbReference type="PRINTS" id="PR00411">
    <property type="entry name" value="PNDRDTASEI"/>
</dbReference>
<evidence type="ECO:0000256" key="7">
    <source>
        <dbReference type="ARBA" id="ARBA00023284"/>
    </source>
</evidence>
<dbReference type="GO" id="GO:0050627">
    <property type="term" value="F:mycothione reductase [NAD(P)H] activity"/>
    <property type="evidence" value="ECO:0007669"/>
    <property type="project" value="UniProtKB-EC"/>
</dbReference>
<evidence type="ECO:0000256" key="6">
    <source>
        <dbReference type="ARBA" id="ARBA00023157"/>
    </source>
</evidence>
<keyword evidence="9" id="KW-0547">Nucleotide-binding</keyword>
<feature type="domain" description="Pyridine nucleotide-disulphide oxidoreductase dimerisation" evidence="12">
    <location>
        <begin position="356"/>
        <end position="465"/>
    </location>
</feature>
<evidence type="ECO:0000256" key="11">
    <source>
        <dbReference type="RuleBase" id="RU003691"/>
    </source>
</evidence>
<dbReference type="SUPFAM" id="SSF55424">
    <property type="entry name" value="FAD/NAD-linked reductases, dimerisation (C-terminal) domain"/>
    <property type="match status" value="1"/>
</dbReference>
<keyword evidence="3 9" id="KW-0274">FAD</keyword>
<dbReference type="PIRSF" id="PIRSF000350">
    <property type="entry name" value="Mercury_reductase_MerA"/>
    <property type="match status" value="1"/>
</dbReference>
<dbReference type="NCBIfam" id="NF005884">
    <property type="entry name" value="PRK07846.1"/>
    <property type="match status" value="1"/>
</dbReference>
<dbReference type="Gene3D" id="3.30.390.30">
    <property type="match status" value="1"/>
</dbReference>
<comment type="similarity">
    <text evidence="1 11">Belongs to the class-I pyridine nucleotide-disulfide oxidoreductase family.</text>
</comment>
<evidence type="ECO:0000256" key="9">
    <source>
        <dbReference type="PIRSR" id="PIRSR000350-3"/>
    </source>
</evidence>
<evidence type="ECO:0000256" key="5">
    <source>
        <dbReference type="ARBA" id="ARBA00023002"/>
    </source>
</evidence>
<evidence type="ECO:0000256" key="1">
    <source>
        <dbReference type="ARBA" id="ARBA00007532"/>
    </source>
</evidence>
<dbReference type="Proteomes" id="UP000562984">
    <property type="component" value="Unassembled WGS sequence"/>
</dbReference>
<dbReference type="EMBL" id="JABEND010000001">
    <property type="protein sequence ID" value="NNG34226.1"/>
    <property type="molecule type" value="Genomic_DNA"/>
</dbReference>